<dbReference type="InterPro" id="IPR036097">
    <property type="entry name" value="HisK_dim/P_sf"/>
</dbReference>
<dbReference type="SUPFAM" id="SSF47384">
    <property type="entry name" value="Homodimeric domain of signal transducing histidine kinase"/>
    <property type="match status" value="1"/>
</dbReference>
<dbReference type="GO" id="GO:0000155">
    <property type="term" value="F:phosphorelay sensor kinase activity"/>
    <property type="evidence" value="ECO:0007669"/>
    <property type="project" value="InterPro"/>
</dbReference>
<organism evidence="8 9">
    <name type="scientific">Billgrantia montanilacus</name>
    <dbReference type="NCBI Taxonomy" id="2282305"/>
    <lineage>
        <taxon>Bacteria</taxon>
        <taxon>Pseudomonadati</taxon>
        <taxon>Pseudomonadota</taxon>
        <taxon>Gammaproteobacteria</taxon>
        <taxon>Oceanospirillales</taxon>
        <taxon>Halomonadaceae</taxon>
        <taxon>Billgrantia</taxon>
    </lineage>
</organism>
<gene>
    <name evidence="8" type="ORF">DU505_11930</name>
</gene>
<dbReference type="EMBL" id="QPII01000008">
    <property type="protein sequence ID" value="RCV88814.1"/>
    <property type="molecule type" value="Genomic_DNA"/>
</dbReference>
<sequence length="446" mass="50817">MKRRLSLRWLVSLAFLTLGVLLVIGYSLLSAYYFTRGMDNIMMANMSQAAQSFIERVPATQHDVRNEFSGFTITRDWLQMPEEIRQAFDQPPREPNVLYKRVEGARLGPPDALNIAIHLQPDDFPLYVAMRMTHEMAPDHEVASLDAIHRLLALIAIGLAIVLLLTASLWWLWRHVSGPVNALGQWARTLDAAKLAELPPDFVYPELNEMAHLVRSSLSSAQESLAREQRFLAFASHELRTPISVVRSNLELMRKMQQCEPEESTFRQEQVLARMERASLTMKHLTETLLWLSRDQHEPLPSHELDLDKLIKEVIEELRYLLEEKCVEVTVDTERFATLLPEAPARIILGNLIRNAFLHTWEGQIAIRQEGCQVWIENEQSALARDSDTGPSHTDQGFGLGLKLTEQLADKLGWPYTNQPGPMGHRIYIELRCSAMGFVDAISRAP</sequence>
<keyword evidence="3" id="KW-0597">Phosphoprotein</keyword>
<dbReference type="InterPro" id="IPR003661">
    <property type="entry name" value="HisK_dim/P_dom"/>
</dbReference>
<dbReference type="InterPro" id="IPR005467">
    <property type="entry name" value="His_kinase_dom"/>
</dbReference>
<dbReference type="Gene3D" id="3.30.565.10">
    <property type="entry name" value="Histidine kinase-like ATPase, C-terminal domain"/>
    <property type="match status" value="1"/>
</dbReference>
<evidence type="ECO:0000256" key="6">
    <source>
        <dbReference type="SAM" id="Phobius"/>
    </source>
</evidence>
<accession>A0A368TVU0</accession>
<reference evidence="8 9" key="1">
    <citation type="submission" date="2018-07" db="EMBL/GenBank/DDBJ databases">
        <title>Halomonas montanilacus sp. nov., isolated from Lake Pengyan on Tibetan Plateau.</title>
        <authorList>
            <person name="Lu H."/>
            <person name="Xing P."/>
            <person name="Wu Q."/>
        </authorList>
    </citation>
    <scope>NUCLEOTIDE SEQUENCE [LARGE SCALE GENOMIC DNA]</scope>
    <source>
        <strain evidence="8 9">PYC7W</strain>
    </source>
</reference>
<dbReference type="AlphaFoldDB" id="A0A368TVU0"/>
<dbReference type="Proteomes" id="UP000252405">
    <property type="component" value="Unassembled WGS sequence"/>
</dbReference>
<dbReference type="InterPro" id="IPR036890">
    <property type="entry name" value="HATPase_C_sf"/>
</dbReference>
<comment type="catalytic activity">
    <reaction evidence="1">
        <text>ATP + protein L-histidine = ADP + protein N-phospho-L-histidine.</text>
        <dbReference type="EC" id="2.7.13.3"/>
    </reaction>
</comment>
<dbReference type="OrthoDB" id="9121563at2"/>
<feature type="transmembrane region" description="Helical" evidence="6">
    <location>
        <begin position="151"/>
        <end position="173"/>
    </location>
</feature>
<dbReference type="SUPFAM" id="SSF55874">
    <property type="entry name" value="ATPase domain of HSP90 chaperone/DNA topoisomerase II/histidine kinase"/>
    <property type="match status" value="1"/>
</dbReference>
<dbReference type="PROSITE" id="PS50109">
    <property type="entry name" value="HIS_KIN"/>
    <property type="match status" value="1"/>
</dbReference>
<dbReference type="EC" id="2.7.13.3" evidence="2"/>
<dbReference type="Gene3D" id="1.10.287.130">
    <property type="match status" value="1"/>
</dbReference>
<evidence type="ECO:0000313" key="8">
    <source>
        <dbReference type="EMBL" id="RCV88814.1"/>
    </source>
</evidence>
<keyword evidence="6" id="KW-0472">Membrane</keyword>
<keyword evidence="5 8" id="KW-0418">Kinase</keyword>
<dbReference type="GO" id="GO:0005886">
    <property type="term" value="C:plasma membrane"/>
    <property type="evidence" value="ECO:0007669"/>
    <property type="project" value="TreeGrafter"/>
</dbReference>
<evidence type="ECO:0000256" key="1">
    <source>
        <dbReference type="ARBA" id="ARBA00000085"/>
    </source>
</evidence>
<evidence type="ECO:0000256" key="3">
    <source>
        <dbReference type="ARBA" id="ARBA00022553"/>
    </source>
</evidence>
<dbReference type="SMART" id="SM00388">
    <property type="entry name" value="HisKA"/>
    <property type="match status" value="1"/>
</dbReference>
<dbReference type="Pfam" id="PF00512">
    <property type="entry name" value="HisKA"/>
    <property type="match status" value="1"/>
</dbReference>
<keyword evidence="4" id="KW-0808">Transferase</keyword>
<feature type="domain" description="Histidine kinase" evidence="7">
    <location>
        <begin position="234"/>
        <end position="435"/>
    </location>
</feature>
<proteinExistence type="predicted"/>
<evidence type="ECO:0000256" key="5">
    <source>
        <dbReference type="ARBA" id="ARBA00022777"/>
    </source>
</evidence>
<evidence type="ECO:0000259" key="7">
    <source>
        <dbReference type="PROSITE" id="PS50109"/>
    </source>
</evidence>
<comment type="caution">
    <text evidence="8">The sequence shown here is derived from an EMBL/GenBank/DDBJ whole genome shotgun (WGS) entry which is preliminary data.</text>
</comment>
<evidence type="ECO:0000256" key="4">
    <source>
        <dbReference type="ARBA" id="ARBA00022679"/>
    </source>
</evidence>
<dbReference type="PANTHER" id="PTHR45436:SF5">
    <property type="entry name" value="SENSOR HISTIDINE KINASE TRCS"/>
    <property type="match status" value="1"/>
</dbReference>
<name>A0A368TVU0_9GAMM</name>
<dbReference type="InterPro" id="IPR050428">
    <property type="entry name" value="TCS_sensor_his_kinase"/>
</dbReference>
<dbReference type="PANTHER" id="PTHR45436">
    <property type="entry name" value="SENSOR HISTIDINE KINASE YKOH"/>
    <property type="match status" value="1"/>
</dbReference>
<protein>
    <recommendedName>
        <fullName evidence="2">histidine kinase</fullName>
        <ecNumber evidence="2">2.7.13.3</ecNumber>
    </recommendedName>
</protein>
<keyword evidence="6" id="KW-0812">Transmembrane</keyword>
<keyword evidence="6" id="KW-1133">Transmembrane helix</keyword>
<keyword evidence="9" id="KW-1185">Reference proteome</keyword>
<evidence type="ECO:0000256" key="2">
    <source>
        <dbReference type="ARBA" id="ARBA00012438"/>
    </source>
</evidence>
<dbReference type="CDD" id="cd00082">
    <property type="entry name" value="HisKA"/>
    <property type="match status" value="1"/>
</dbReference>
<feature type="transmembrane region" description="Helical" evidence="6">
    <location>
        <begin position="12"/>
        <end position="34"/>
    </location>
</feature>
<evidence type="ECO:0000313" key="9">
    <source>
        <dbReference type="Proteomes" id="UP000252405"/>
    </source>
</evidence>